<dbReference type="InterPro" id="IPR032514">
    <property type="entry name" value="GtaA_central"/>
</dbReference>
<feature type="chain" id="PRO_5002544357" evidence="2">
    <location>
        <begin position="25"/>
        <end position="845"/>
    </location>
</feature>
<dbReference type="Pfam" id="PF17168">
    <property type="entry name" value="DUF5127"/>
    <property type="match status" value="2"/>
</dbReference>
<evidence type="ECO:0000256" key="1">
    <source>
        <dbReference type="SAM" id="MobiDB-lite"/>
    </source>
</evidence>
<feature type="domain" description="Glutaminase A N-terminal" evidence="4">
    <location>
        <begin position="136"/>
        <end position="208"/>
    </location>
</feature>
<gene>
    <name evidence="5" type="ORF">UCDDA912_g00361</name>
</gene>
<sequence>MASRLFPGYVFVVLAAILLTSGLAQQQHAVPRHRRGVDDNNNNNNPLPSYSPARPPAVPLAVRSPYLSAWSKTAGGATLNSANAIFWQGDAIGWEGIVTVDGISYEYLGSGAQCPPTPAELQSAKPQTVSYDSQYSNFTFTAGPVTIEASFFSPVTPEDICRSSIPLSYLTTSVKSNDCEGHSVQFYSDINAAWATPDRDIPLVWDLKADGQDHRMHPPAAGAGARDATDPASTIFTWVYGLEDAYMLGEDAEFPQWGNITYSTSSAGSRLFSFESGVAADVRARFVKQRVLNDSVDRGYRGWGVREPVFAFAHDAGSVTSAQVRYTIGSIQTPVVRYLSAAGSSPLSPWWEKCYGDMYSMISFHWHDFGAVSQLGATFEARLRADVGAYYRESENSTSHAWMNGSSPPPASSVGLNVSGDYADGAGRHGQEYKFDPDNAYGFLAMDNSSGVAIPDIDEAEAYYSIVALSARQVMGAYVYAMPPSGAAGCGEGPRDSDDAAPLMFQKEISSDGNINTVDVLFPATPFFLWANPEMLKYTLEPMFQNTESGFYPNGYAMHDLGAHYPNATGHTDGIDEFMPVEESGNMLLMSYAYYKFSGDAAWLGAHYATLKRWAEFLVGSSLTPASQLSTDDFAGRLANQTNLALKGIIALQAMGAAAEAVGQAGDAAGFSGAAGDYYRRWEALAVDPSGRHTLLSYQWRSSWGLLYNSYMDRLLGLGAVRPGLYRMQSDWYARQSQVFGVPLDSRHLYTKSDWEMWTAATCAPGARRLFVNALAHWLNSTPTEFPLTDLYDTVAGGGYPPGLVFKARPVVGGHFALLALHRASAGLLGDSNRSVLGPGVALRT</sequence>
<dbReference type="GO" id="GO:0003824">
    <property type="term" value="F:catalytic activity"/>
    <property type="evidence" value="ECO:0007669"/>
    <property type="project" value="UniProtKB-ARBA"/>
</dbReference>
<dbReference type="Gene3D" id="1.50.10.10">
    <property type="match status" value="1"/>
</dbReference>
<organism evidence="5 6">
    <name type="scientific">Diaporthe ampelina</name>
    <dbReference type="NCBI Taxonomy" id="1214573"/>
    <lineage>
        <taxon>Eukaryota</taxon>
        <taxon>Fungi</taxon>
        <taxon>Dikarya</taxon>
        <taxon>Ascomycota</taxon>
        <taxon>Pezizomycotina</taxon>
        <taxon>Sordariomycetes</taxon>
        <taxon>Sordariomycetidae</taxon>
        <taxon>Diaporthales</taxon>
        <taxon>Diaporthaceae</taxon>
        <taxon>Diaporthe</taxon>
    </lineage>
</organism>
<dbReference type="InterPro" id="IPR012341">
    <property type="entry name" value="6hp_glycosidase-like_sf"/>
</dbReference>
<dbReference type="EMBL" id="LCUC01000014">
    <property type="protein sequence ID" value="KKY39657.1"/>
    <property type="molecule type" value="Genomic_DNA"/>
</dbReference>
<dbReference type="STRING" id="1214573.A0A0G2FZU9"/>
<dbReference type="InterPro" id="IPR052743">
    <property type="entry name" value="Glutaminase_GtaA"/>
</dbReference>
<evidence type="ECO:0000259" key="3">
    <source>
        <dbReference type="Pfam" id="PF16335"/>
    </source>
</evidence>
<reference evidence="5 6" key="2">
    <citation type="submission" date="2015-05" db="EMBL/GenBank/DDBJ databases">
        <authorList>
            <person name="Morales-Cruz A."/>
            <person name="Amrine K.C."/>
            <person name="Cantu D."/>
        </authorList>
    </citation>
    <scope>NUCLEOTIDE SEQUENCE [LARGE SCALE GENOMIC DNA]</scope>
    <source>
        <strain evidence="5">DA912</strain>
    </source>
</reference>
<name>A0A0G2FZU9_9PEZI</name>
<feature type="domain" description="Glutaminase A central" evidence="3">
    <location>
        <begin position="461"/>
        <end position="819"/>
    </location>
</feature>
<dbReference type="OrthoDB" id="431715at2759"/>
<dbReference type="Proteomes" id="UP000034680">
    <property type="component" value="Unassembled WGS sequence"/>
</dbReference>
<dbReference type="AlphaFoldDB" id="A0A0G2FZU9"/>
<protein>
    <submittedName>
        <fullName evidence="5">Putative glutaminase</fullName>
    </submittedName>
</protein>
<dbReference type="PANTHER" id="PTHR31987">
    <property type="entry name" value="GLUTAMINASE A-RELATED"/>
    <property type="match status" value="1"/>
</dbReference>
<keyword evidence="2" id="KW-0732">Signal</keyword>
<evidence type="ECO:0000313" key="5">
    <source>
        <dbReference type="EMBL" id="KKY39657.1"/>
    </source>
</evidence>
<evidence type="ECO:0000313" key="6">
    <source>
        <dbReference type="Proteomes" id="UP000034680"/>
    </source>
</evidence>
<dbReference type="Pfam" id="PF16335">
    <property type="entry name" value="GtaA_6_Hairpin"/>
    <property type="match status" value="1"/>
</dbReference>
<dbReference type="GO" id="GO:0005975">
    <property type="term" value="P:carbohydrate metabolic process"/>
    <property type="evidence" value="ECO:0007669"/>
    <property type="project" value="InterPro"/>
</dbReference>
<reference evidence="5 6" key="1">
    <citation type="submission" date="2015-05" db="EMBL/GenBank/DDBJ databases">
        <title>Distinctive expansion of gene families associated with plant cell wall degradation and secondary metabolism in the genomes of grapevine trunk pathogens.</title>
        <authorList>
            <person name="Lawrence D.P."/>
            <person name="Travadon R."/>
            <person name="Rolshausen P.E."/>
            <person name="Baumgartner K."/>
        </authorList>
    </citation>
    <scope>NUCLEOTIDE SEQUENCE [LARGE SCALE GENOMIC DNA]</scope>
    <source>
        <strain evidence="5">DA912</strain>
    </source>
</reference>
<evidence type="ECO:0000256" key="2">
    <source>
        <dbReference type="SAM" id="SignalP"/>
    </source>
</evidence>
<feature type="region of interest" description="Disordered" evidence="1">
    <location>
        <begin position="30"/>
        <end position="54"/>
    </location>
</feature>
<evidence type="ECO:0000259" key="4">
    <source>
        <dbReference type="Pfam" id="PF17168"/>
    </source>
</evidence>
<keyword evidence="6" id="KW-1185">Reference proteome</keyword>
<feature type="domain" description="Glutaminase A N-terminal" evidence="4">
    <location>
        <begin position="240"/>
        <end position="386"/>
    </location>
</feature>
<accession>A0A0G2FZU9</accession>
<dbReference type="InterPro" id="IPR008928">
    <property type="entry name" value="6-hairpin_glycosidase_sf"/>
</dbReference>
<feature type="signal peptide" evidence="2">
    <location>
        <begin position="1"/>
        <end position="24"/>
    </location>
</feature>
<dbReference type="InterPro" id="IPR033433">
    <property type="entry name" value="GtaA_N"/>
</dbReference>
<dbReference type="SUPFAM" id="SSF48208">
    <property type="entry name" value="Six-hairpin glycosidases"/>
    <property type="match status" value="1"/>
</dbReference>
<comment type="caution">
    <text evidence="5">The sequence shown here is derived from an EMBL/GenBank/DDBJ whole genome shotgun (WGS) entry which is preliminary data.</text>
</comment>
<dbReference type="PANTHER" id="PTHR31987:SF1">
    <property type="entry name" value="GLUTAMINASE A"/>
    <property type="match status" value="1"/>
</dbReference>
<proteinExistence type="predicted"/>